<evidence type="ECO:0000256" key="5">
    <source>
        <dbReference type="SAM" id="Coils"/>
    </source>
</evidence>
<dbReference type="Proteomes" id="UP000178908">
    <property type="component" value="Unassembled WGS sequence"/>
</dbReference>
<dbReference type="InterPro" id="IPR001818">
    <property type="entry name" value="Pept_M10_metallopeptidase"/>
</dbReference>
<accession>A0A1F8F6Q6</accession>
<dbReference type="GO" id="GO:0008270">
    <property type="term" value="F:zinc ion binding"/>
    <property type="evidence" value="ECO:0007669"/>
    <property type="project" value="InterPro"/>
</dbReference>
<evidence type="ECO:0000259" key="6">
    <source>
        <dbReference type="Pfam" id="PF00413"/>
    </source>
</evidence>
<dbReference type="InterPro" id="IPR024079">
    <property type="entry name" value="MetalloPept_cat_dom_sf"/>
</dbReference>
<reference evidence="7 8" key="1">
    <citation type="journal article" date="2016" name="Nat. Commun.">
        <title>Thousands of microbial genomes shed light on interconnected biogeochemical processes in an aquifer system.</title>
        <authorList>
            <person name="Anantharaman K."/>
            <person name="Brown C.T."/>
            <person name="Hug L.A."/>
            <person name="Sharon I."/>
            <person name="Castelle C.J."/>
            <person name="Probst A.J."/>
            <person name="Thomas B.C."/>
            <person name="Singh A."/>
            <person name="Wilkins M.J."/>
            <person name="Karaoz U."/>
            <person name="Brodie E.L."/>
            <person name="Williams K.H."/>
            <person name="Hubbard S.S."/>
            <person name="Banfield J.F."/>
        </authorList>
    </citation>
    <scope>NUCLEOTIDE SEQUENCE [LARGE SCALE GENOMIC DNA]</scope>
</reference>
<dbReference type="Pfam" id="PF00413">
    <property type="entry name" value="Peptidase_M10"/>
    <property type="match status" value="1"/>
</dbReference>
<comment type="caution">
    <text evidence="7">The sequence shown here is derived from an EMBL/GenBank/DDBJ whole genome shotgun (WGS) entry which is preliminary data.</text>
</comment>
<evidence type="ECO:0000256" key="3">
    <source>
        <dbReference type="ARBA" id="ARBA00022801"/>
    </source>
</evidence>
<evidence type="ECO:0000313" key="7">
    <source>
        <dbReference type="EMBL" id="OGN08823.1"/>
    </source>
</evidence>
<gene>
    <name evidence="7" type="ORF">A3C61_01880</name>
</gene>
<dbReference type="GO" id="GO:0006508">
    <property type="term" value="P:proteolysis"/>
    <property type="evidence" value="ECO:0007669"/>
    <property type="project" value="UniProtKB-KW"/>
</dbReference>
<feature type="non-terminal residue" evidence="7">
    <location>
        <position position="1"/>
    </location>
</feature>
<evidence type="ECO:0000256" key="4">
    <source>
        <dbReference type="ARBA" id="ARBA00022833"/>
    </source>
</evidence>
<dbReference type="GO" id="GO:0004222">
    <property type="term" value="F:metalloendopeptidase activity"/>
    <property type="evidence" value="ECO:0007669"/>
    <property type="project" value="InterPro"/>
</dbReference>
<keyword evidence="4" id="KW-0862">Zinc</keyword>
<keyword evidence="2" id="KW-0479">Metal-binding</keyword>
<dbReference type="Gene3D" id="3.40.390.10">
    <property type="entry name" value="Collagenase (Catalytic Domain)"/>
    <property type="match status" value="1"/>
</dbReference>
<evidence type="ECO:0000256" key="1">
    <source>
        <dbReference type="ARBA" id="ARBA00022670"/>
    </source>
</evidence>
<protein>
    <recommendedName>
        <fullName evidence="6">Peptidase M10 metallopeptidase domain-containing protein</fullName>
    </recommendedName>
</protein>
<feature type="domain" description="Peptidase M10 metallopeptidase" evidence="6">
    <location>
        <begin position="157"/>
        <end position="230"/>
    </location>
</feature>
<evidence type="ECO:0000313" key="8">
    <source>
        <dbReference type="Proteomes" id="UP000178908"/>
    </source>
</evidence>
<evidence type="ECO:0000256" key="2">
    <source>
        <dbReference type="ARBA" id="ARBA00022723"/>
    </source>
</evidence>
<keyword evidence="1" id="KW-0645">Protease</keyword>
<dbReference type="EMBL" id="MGJO01000039">
    <property type="protein sequence ID" value="OGN08823.1"/>
    <property type="molecule type" value="Genomic_DNA"/>
</dbReference>
<sequence>VWEKDSDRELFDYQSNASFKINFIFDERQKQTIEANQSEMNIEVSRSMYDKVLKEYNQLVASYQTRLNNYNYLVDEFEKRLEIYNSKVAVINARGGAVPKEHQELEAERQYLEDRKKILDSMGAELKNLVPRVNSLGDQVNYLAQQLNIGVDVHNQRFGEAREFDQGEYNGNEINIYQFEGMGDLRLVLAHELGHALGIEHVENPKSIMYYLMDKQDIKNPVLSNEDKVAFSERCSLSYLLNFFR</sequence>
<dbReference type="SUPFAM" id="SSF55486">
    <property type="entry name" value="Metalloproteases ('zincins'), catalytic domain"/>
    <property type="match status" value="1"/>
</dbReference>
<keyword evidence="5" id="KW-0175">Coiled coil</keyword>
<dbReference type="GO" id="GO:0031012">
    <property type="term" value="C:extracellular matrix"/>
    <property type="evidence" value="ECO:0007669"/>
    <property type="project" value="InterPro"/>
</dbReference>
<proteinExistence type="predicted"/>
<organism evidence="7 8">
    <name type="scientific">Candidatus Yanofskybacteria bacterium RIFCSPHIGHO2_02_FULL_39_10</name>
    <dbReference type="NCBI Taxonomy" id="1802674"/>
    <lineage>
        <taxon>Bacteria</taxon>
        <taxon>Candidatus Yanofskyibacteriota</taxon>
    </lineage>
</organism>
<name>A0A1F8F6Q6_9BACT</name>
<keyword evidence="3" id="KW-0378">Hydrolase</keyword>
<dbReference type="AlphaFoldDB" id="A0A1F8F6Q6"/>
<feature type="coiled-coil region" evidence="5">
    <location>
        <begin position="74"/>
        <end position="122"/>
    </location>
</feature>